<gene>
    <name evidence="2" type="ordered locus">DMR_05170</name>
</gene>
<dbReference type="STRING" id="573370.DMR_05170"/>
<feature type="region of interest" description="Disordered" evidence="1">
    <location>
        <begin position="1"/>
        <end position="26"/>
    </location>
</feature>
<dbReference type="EMBL" id="AP010904">
    <property type="protein sequence ID" value="BAH74008.1"/>
    <property type="molecule type" value="Genomic_DNA"/>
</dbReference>
<protein>
    <recommendedName>
        <fullName evidence="4">DUF1844 domain-containing protein</fullName>
    </recommendedName>
</protein>
<evidence type="ECO:0008006" key="4">
    <source>
        <dbReference type="Google" id="ProtNLM"/>
    </source>
</evidence>
<dbReference type="Proteomes" id="UP000009071">
    <property type="component" value="Chromosome"/>
</dbReference>
<accession>C4XI46</accession>
<dbReference type="KEGG" id="dma:DMR_05170"/>
<evidence type="ECO:0000256" key="1">
    <source>
        <dbReference type="SAM" id="MobiDB-lite"/>
    </source>
</evidence>
<evidence type="ECO:0000313" key="3">
    <source>
        <dbReference type="Proteomes" id="UP000009071"/>
    </source>
</evidence>
<sequence length="111" mass="12016">MPRTQGGIRPMASESDKTGGCCGQRSGQEPCMPPVSFITFILSLAQSAMVLMGEAPDPESGRTLSNLPEAKHTIDILAMLDCKTRGNLTSEEKEVLGSLLCDLRMLYVKKQ</sequence>
<keyword evidence="3" id="KW-1185">Reference proteome</keyword>
<reference evidence="2 3" key="1">
    <citation type="journal article" date="2009" name="Genome Res.">
        <title>Whole genome sequence of Desulfovibrio magneticus strain RS-1 revealed common gene clusters in magnetotactic bacteria.</title>
        <authorList>
            <person name="Nakazawa H."/>
            <person name="Arakaki A."/>
            <person name="Narita-Yamada S."/>
            <person name="Yashiro I."/>
            <person name="Jinno K."/>
            <person name="Aoki N."/>
            <person name="Tsuruyama A."/>
            <person name="Okamura Y."/>
            <person name="Tanikawa S."/>
            <person name="Fujita N."/>
            <person name="Takeyama H."/>
            <person name="Matsunaga T."/>
        </authorList>
    </citation>
    <scope>NUCLEOTIDE SEQUENCE [LARGE SCALE GENOMIC DNA]</scope>
    <source>
        <strain evidence="3">ATCC 700980 / DSM 13731 / RS-1</strain>
    </source>
</reference>
<dbReference type="AlphaFoldDB" id="C4XI46"/>
<dbReference type="eggNOG" id="ENOG50334IY">
    <property type="taxonomic scope" value="Bacteria"/>
</dbReference>
<evidence type="ECO:0000313" key="2">
    <source>
        <dbReference type="EMBL" id="BAH74008.1"/>
    </source>
</evidence>
<dbReference type="Pfam" id="PF08899">
    <property type="entry name" value="DUF1844"/>
    <property type="match status" value="1"/>
</dbReference>
<name>C4XI46_SOLM1</name>
<dbReference type="HOGENOM" id="CLU_136189_1_0_7"/>
<proteinExistence type="predicted"/>
<organism evidence="2 3">
    <name type="scientific">Solidesulfovibrio magneticus (strain ATCC 700980 / DSM 13731 / RS-1)</name>
    <name type="common">Desulfovibrio magneticus</name>
    <dbReference type="NCBI Taxonomy" id="573370"/>
    <lineage>
        <taxon>Bacteria</taxon>
        <taxon>Pseudomonadati</taxon>
        <taxon>Thermodesulfobacteriota</taxon>
        <taxon>Desulfovibrionia</taxon>
        <taxon>Desulfovibrionales</taxon>
        <taxon>Desulfovibrionaceae</taxon>
        <taxon>Solidesulfovibrio</taxon>
    </lineage>
</organism>
<dbReference type="InterPro" id="IPR014995">
    <property type="entry name" value="DUF1844"/>
</dbReference>